<reference evidence="2 3" key="1">
    <citation type="journal article" date="2020" name="Front. Microbiol.">
        <title>Genetic Organization of the aprX-lipA2 Operon Affects the Proteolytic Potential of Pseudomonas Species in Milk.</title>
        <authorList>
            <person name="Maier C."/>
            <person name="Huptas C."/>
            <person name="von Neubeck M."/>
            <person name="Scherer S."/>
            <person name="Wenning M."/>
            <person name="Lucking G."/>
        </authorList>
    </citation>
    <scope>NUCLEOTIDE SEQUENCE [LARGE SCALE GENOMIC DNA]</scope>
    <source>
        <strain evidence="2 3">WS 5114</strain>
    </source>
</reference>
<sequence>MCLSFGLMVAVRGIPSGMPGFQVARSANLRTAATYHRVAAISGGSITYLELHHVQRNPESPAKRRRFPLRIPRLQKTPRCRRARIGSLPQPSSPQIPCYPQTQHDVFDCSGYQGRRPARPHLRVIGPGQRDGERLHGLSGRPASAQGNGDSADRDAGGTGGEPDAR</sequence>
<evidence type="ECO:0000256" key="1">
    <source>
        <dbReference type="SAM" id="MobiDB-lite"/>
    </source>
</evidence>
<dbReference type="EMBL" id="JAAQXV010000007">
    <property type="protein sequence ID" value="NMZ82017.1"/>
    <property type="molecule type" value="Genomic_DNA"/>
</dbReference>
<feature type="compositionally biased region" description="Gly residues" evidence="1">
    <location>
        <begin position="157"/>
        <end position="166"/>
    </location>
</feature>
<evidence type="ECO:0000313" key="3">
    <source>
        <dbReference type="Proteomes" id="UP000548707"/>
    </source>
</evidence>
<accession>A0AB36D0L3</accession>
<gene>
    <name evidence="2" type="ORF">HBO26_22285</name>
</gene>
<dbReference type="AlphaFoldDB" id="A0AB36D0L3"/>
<comment type="caution">
    <text evidence="2">The sequence shown here is derived from an EMBL/GenBank/DDBJ whole genome shotgun (WGS) entry which is preliminary data.</text>
</comment>
<proteinExistence type="predicted"/>
<protein>
    <submittedName>
        <fullName evidence="2">Uncharacterized protein</fullName>
    </submittedName>
</protein>
<evidence type="ECO:0000313" key="2">
    <source>
        <dbReference type="EMBL" id="NMZ82017.1"/>
    </source>
</evidence>
<feature type="region of interest" description="Disordered" evidence="1">
    <location>
        <begin position="112"/>
        <end position="166"/>
    </location>
</feature>
<name>A0AB36D0L3_9PSED</name>
<dbReference type="Proteomes" id="UP000548707">
    <property type="component" value="Unassembled WGS sequence"/>
</dbReference>
<organism evidence="2 3">
    <name type="scientific">Pseudomonas mandelii</name>
    <dbReference type="NCBI Taxonomy" id="75612"/>
    <lineage>
        <taxon>Bacteria</taxon>
        <taxon>Pseudomonadati</taxon>
        <taxon>Pseudomonadota</taxon>
        <taxon>Gammaproteobacteria</taxon>
        <taxon>Pseudomonadales</taxon>
        <taxon>Pseudomonadaceae</taxon>
        <taxon>Pseudomonas</taxon>
    </lineage>
</organism>